<dbReference type="EMBL" id="ATLV01024260">
    <property type="status" value="NOT_ANNOTATED_CDS"/>
    <property type="molecule type" value="Genomic_DNA"/>
</dbReference>
<organism evidence="1">
    <name type="scientific">Anopheles sinensis</name>
    <name type="common">Mosquito</name>
    <dbReference type="NCBI Taxonomy" id="74873"/>
    <lineage>
        <taxon>Eukaryota</taxon>
        <taxon>Metazoa</taxon>
        <taxon>Ecdysozoa</taxon>
        <taxon>Arthropoda</taxon>
        <taxon>Hexapoda</taxon>
        <taxon>Insecta</taxon>
        <taxon>Pterygota</taxon>
        <taxon>Neoptera</taxon>
        <taxon>Endopterygota</taxon>
        <taxon>Diptera</taxon>
        <taxon>Nematocera</taxon>
        <taxon>Culicoidea</taxon>
        <taxon>Culicidae</taxon>
        <taxon>Anophelinae</taxon>
        <taxon>Anopheles</taxon>
    </lineage>
</organism>
<dbReference type="AlphaFoldDB" id="A0A084WLN5"/>
<accession>A0A084WLN5</accession>
<evidence type="ECO:0000313" key="3">
    <source>
        <dbReference type="Proteomes" id="UP000030765"/>
    </source>
</evidence>
<dbReference type="EMBL" id="KE525350">
    <property type="protein sequence ID" value="KFB51129.1"/>
    <property type="molecule type" value="Genomic_DNA"/>
</dbReference>
<dbReference type="Proteomes" id="UP000030765">
    <property type="component" value="Unassembled WGS sequence"/>
</dbReference>
<evidence type="ECO:0000313" key="2">
    <source>
        <dbReference type="EnsemblMetazoa" id="ASIC019191-PA"/>
    </source>
</evidence>
<proteinExistence type="predicted"/>
<sequence>MSATFPEQVVAFQLKPQDRMLRRAQGGQDSQGVAVVHGAANGIKRVKGLPKAARRWLTGGKGLTPGMRI</sequence>
<reference evidence="2" key="2">
    <citation type="submission" date="2020-05" db="UniProtKB">
        <authorList>
            <consortium name="EnsemblMetazoa"/>
        </authorList>
    </citation>
    <scope>IDENTIFICATION</scope>
</reference>
<gene>
    <name evidence="1" type="ORF">ZHAS_00019191</name>
</gene>
<evidence type="ECO:0000313" key="1">
    <source>
        <dbReference type="EMBL" id="KFB51129.1"/>
    </source>
</evidence>
<protein>
    <submittedName>
        <fullName evidence="1 2">Uncharacterized protein</fullName>
    </submittedName>
</protein>
<keyword evidence="3" id="KW-1185">Reference proteome</keyword>
<name>A0A084WLN5_ANOSI</name>
<dbReference type="EnsemblMetazoa" id="ASIC019191-RA">
    <property type="protein sequence ID" value="ASIC019191-PA"/>
    <property type="gene ID" value="ASIC019191"/>
</dbReference>
<dbReference type="VEuPathDB" id="VectorBase:ASIC019191"/>
<reference evidence="1 3" key="1">
    <citation type="journal article" date="2014" name="BMC Genomics">
        <title>Genome sequence of Anopheles sinensis provides insight into genetics basis of mosquito competence for malaria parasites.</title>
        <authorList>
            <person name="Zhou D."/>
            <person name="Zhang D."/>
            <person name="Ding G."/>
            <person name="Shi L."/>
            <person name="Hou Q."/>
            <person name="Ye Y."/>
            <person name="Xu Y."/>
            <person name="Zhou H."/>
            <person name="Xiong C."/>
            <person name="Li S."/>
            <person name="Yu J."/>
            <person name="Hong S."/>
            <person name="Yu X."/>
            <person name="Zou P."/>
            <person name="Chen C."/>
            <person name="Chang X."/>
            <person name="Wang W."/>
            <person name="Lv Y."/>
            <person name="Sun Y."/>
            <person name="Ma L."/>
            <person name="Shen B."/>
            <person name="Zhu C."/>
        </authorList>
    </citation>
    <scope>NUCLEOTIDE SEQUENCE [LARGE SCALE GENOMIC DNA]</scope>
</reference>